<dbReference type="AlphaFoldDB" id="A0A1F4T6T0"/>
<dbReference type="InterPro" id="IPR000600">
    <property type="entry name" value="ROK"/>
</dbReference>
<dbReference type="PANTHER" id="PTHR18964">
    <property type="entry name" value="ROK (REPRESSOR, ORF, KINASE) FAMILY"/>
    <property type="match status" value="1"/>
</dbReference>
<evidence type="ECO:0000313" key="2">
    <source>
        <dbReference type="EMBL" id="OGC28219.1"/>
    </source>
</evidence>
<proteinExistence type="inferred from homology"/>
<evidence type="ECO:0000256" key="1">
    <source>
        <dbReference type="ARBA" id="ARBA00006479"/>
    </source>
</evidence>
<name>A0A1F4T6T0_UNCSA</name>
<evidence type="ECO:0008006" key="4">
    <source>
        <dbReference type="Google" id="ProtNLM"/>
    </source>
</evidence>
<dbReference type="EMBL" id="MEUG01000001">
    <property type="protein sequence ID" value="OGC28219.1"/>
    <property type="molecule type" value="Genomic_DNA"/>
</dbReference>
<dbReference type="PANTHER" id="PTHR18964:SF149">
    <property type="entry name" value="BIFUNCTIONAL UDP-N-ACETYLGLUCOSAMINE 2-EPIMERASE_N-ACETYLMANNOSAMINE KINASE"/>
    <property type="match status" value="1"/>
</dbReference>
<dbReference type="Pfam" id="PF00480">
    <property type="entry name" value="ROK"/>
    <property type="match status" value="1"/>
</dbReference>
<comment type="caution">
    <text evidence="2">The sequence shown here is derived from an EMBL/GenBank/DDBJ whole genome shotgun (WGS) entry which is preliminary data.</text>
</comment>
<sequence length="323" mass="34306">MCTRVSNYAARPARRVLAGDIGGTNLRLAVVERGAIEKSVRVPMKEFSSPQALAERSALEISRFGINDVAVGGIGFPCPIDEKSGEPLFSPPNLSFGFEGFIDALSRAAGMRIFGFNDARSAVMGEAMFGAGRERDVVIWHGIGTGYGFAIVDGEQEIFPRANEGGHFKVVNPILDRSAKECGCGARGCAEAYVSGTAMSEHYFQLTGNRLTGEEVGAAFLSKNEVAVKVVHQAMAYLAMNISTGHALTLNGLHVLGGGVAQIGQPLLDTLRIMLRSPGVVSWPRQNDLASKVVLSELGDDAGLLGAAVLAETRDFSFYNPVL</sequence>
<accession>A0A1F4T6T0</accession>
<protein>
    <recommendedName>
        <fullName evidence="4">Sugar kinase</fullName>
    </recommendedName>
</protein>
<dbReference type="InterPro" id="IPR043129">
    <property type="entry name" value="ATPase_NBD"/>
</dbReference>
<comment type="similarity">
    <text evidence="1">Belongs to the ROK (NagC/XylR) family.</text>
</comment>
<organism evidence="2 3">
    <name type="scientific">candidate division WOR-1 bacterium RIFOXYC12_FULL_54_18</name>
    <dbReference type="NCBI Taxonomy" id="1802584"/>
    <lineage>
        <taxon>Bacteria</taxon>
        <taxon>Bacillati</taxon>
        <taxon>Saganbacteria</taxon>
    </lineage>
</organism>
<dbReference type="Gene3D" id="3.30.420.40">
    <property type="match status" value="2"/>
</dbReference>
<gene>
    <name evidence="2" type="ORF">A3K49_04455</name>
</gene>
<evidence type="ECO:0000313" key="3">
    <source>
        <dbReference type="Proteomes" id="UP000178602"/>
    </source>
</evidence>
<reference evidence="2 3" key="1">
    <citation type="journal article" date="2016" name="Nat. Commun.">
        <title>Thousands of microbial genomes shed light on interconnected biogeochemical processes in an aquifer system.</title>
        <authorList>
            <person name="Anantharaman K."/>
            <person name="Brown C.T."/>
            <person name="Hug L.A."/>
            <person name="Sharon I."/>
            <person name="Castelle C.J."/>
            <person name="Probst A.J."/>
            <person name="Thomas B.C."/>
            <person name="Singh A."/>
            <person name="Wilkins M.J."/>
            <person name="Karaoz U."/>
            <person name="Brodie E.L."/>
            <person name="Williams K.H."/>
            <person name="Hubbard S.S."/>
            <person name="Banfield J.F."/>
        </authorList>
    </citation>
    <scope>NUCLEOTIDE SEQUENCE [LARGE SCALE GENOMIC DNA]</scope>
</reference>
<dbReference type="Proteomes" id="UP000178602">
    <property type="component" value="Unassembled WGS sequence"/>
</dbReference>
<dbReference type="SUPFAM" id="SSF53067">
    <property type="entry name" value="Actin-like ATPase domain"/>
    <property type="match status" value="1"/>
</dbReference>